<dbReference type="EMBL" id="CP031041">
    <property type="protein sequence ID" value="QDZ22555.1"/>
    <property type="molecule type" value="Genomic_DNA"/>
</dbReference>
<accession>A0A5B8MSG6</accession>
<sequence>MDRIDAHVEAMLKNLSALVRGSQFGDSPTPTGGTDDPLLEVVASQLVSNCYDLHGVVSQLERAKEVEDFSKYRESCEERKRVAGEVRSRADGELHALRRDLKTLLADLEEAYKK</sequence>
<proteinExistence type="predicted"/>
<reference evidence="2 3" key="1">
    <citation type="submission" date="2018-07" db="EMBL/GenBank/DDBJ databases">
        <title>The complete nuclear genome of the prasinophyte Chloropicon primus (CCMP1205).</title>
        <authorList>
            <person name="Pombert J.-F."/>
            <person name="Otis C."/>
            <person name="Turmel M."/>
            <person name="Lemieux C."/>
        </authorList>
    </citation>
    <scope>NUCLEOTIDE SEQUENCE [LARGE SCALE GENOMIC DNA]</scope>
    <source>
        <strain evidence="2 3">CCMP1205</strain>
    </source>
</reference>
<organism evidence="2 3">
    <name type="scientific">Chloropicon primus</name>
    <dbReference type="NCBI Taxonomy" id="1764295"/>
    <lineage>
        <taxon>Eukaryota</taxon>
        <taxon>Viridiplantae</taxon>
        <taxon>Chlorophyta</taxon>
        <taxon>Chloropicophyceae</taxon>
        <taxon>Chloropicales</taxon>
        <taxon>Chloropicaceae</taxon>
        <taxon>Chloropicon</taxon>
    </lineage>
</organism>
<evidence type="ECO:0000313" key="3">
    <source>
        <dbReference type="Proteomes" id="UP000316726"/>
    </source>
</evidence>
<keyword evidence="3" id="KW-1185">Reference proteome</keyword>
<name>A0A5B8MSG6_9CHLO</name>
<reference evidence="1" key="2">
    <citation type="submission" date="2021-01" db="EMBL/GenBank/DDBJ databases">
        <authorList>
            <person name="Corre E."/>
            <person name="Pelletier E."/>
            <person name="Niang G."/>
            <person name="Scheremetjew M."/>
            <person name="Finn R."/>
            <person name="Kale V."/>
            <person name="Holt S."/>
            <person name="Cochrane G."/>
            <person name="Meng A."/>
            <person name="Brown T."/>
            <person name="Cohen L."/>
        </authorList>
    </citation>
    <scope>NUCLEOTIDE SEQUENCE</scope>
    <source>
        <strain evidence="1">CCMP1205</strain>
    </source>
</reference>
<gene>
    <name evidence="2" type="ORF">A3770_08p50730</name>
    <name evidence="1" type="ORF">CPRI1469_LOCUS5107</name>
</gene>
<dbReference type="EMBL" id="HBHL01007826">
    <property type="protein sequence ID" value="CAD9716251.1"/>
    <property type="molecule type" value="Transcribed_RNA"/>
</dbReference>
<dbReference type="Proteomes" id="UP000316726">
    <property type="component" value="Chromosome 8"/>
</dbReference>
<protein>
    <submittedName>
        <fullName evidence="2">Uncharacterized protein</fullName>
    </submittedName>
</protein>
<evidence type="ECO:0000313" key="2">
    <source>
        <dbReference type="EMBL" id="QDZ22555.1"/>
    </source>
</evidence>
<evidence type="ECO:0000313" key="1">
    <source>
        <dbReference type="EMBL" id="CAD9716251.1"/>
    </source>
</evidence>
<dbReference type="AlphaFoldDB" id="A0A5B8MSG6"/>